<feature type="compositionally biased region" description="Acidic residues" evidence="1">
    <location>
        <begin position="76"/>
        <end position="86"/>
    </location>
</feature>
<dbReference type="Proteomes" id="UP001315278">
    <property type="component" value="Unassembled WGS sequence"/>
</dbReference>
<name>A0ABS5FM54_9BRAD</name>
<feature type="region of interest" description="Disordered" evidence="1">
    <location>
        <begin position="59"/>
        <end position="86"/>
    </location>
</feature>
<evidence type="ECO:0000313" key="2">
    <source>
        <dbReference type="EMBL" id="MBR0797831.1"/>
    </source>
</evidence>
<evidence type="ECO:0008006" key="4">
    <source>
        <dbReference type="Google" id="ProtNLM"/>
    </source>
</evidence>
<dbReference type="RefSeq" id="WP_212396636.1">
    <property type="nucleotide sequence ID" value="NZ_JAFCJH010000021.1"/>
</dbReference>
<dbReference type="EMBL" id="JAFCJH010000021">
    <property type="protein sequence ID" value="MBR0797831.1"/>
    <property type="molecule type" value="Genomic_DNA"/>
</dbReference>
<protein>
    <recommendedName>
        <fullName evidence="4">Ribbon-helix-helix protein CopG domain-containing protein</fullName>
    </recommendedName>
</protein>
<evidence type="ECO:0000313" key="3">
    <source>
        <dbReference type="Proteomes" id="UP001315278"/>
    </source>
</evidence>
<proteinExistence type="predicted"/>
<organism evidence="2 3">
    <name type="scientific">Bradyrhizobium jicamae</name>
    <dbReference type="NCBI Taxonomy" id="280332"/>
    <lineage>
        <taxon>Bacteria</taxon>
        <taxon>Pseudomonadati</taxon>
        <taxon>Pseudomonadota</taxon>
        <taxon>Alphaproteobacteria</taxon>
        <taxon>Hyphomicrobiales</taxon>
        <taxon>Nitrobacteraceae</taxon>
        <taxon>Bradyrhizobium</taxon>
    </lineage>
</organism>
<evidence type="ECO:0000256" key="1">
    <source>
        <dbReference type="SAM" id="MobiDB-lite"/>
    </source>
</evidence>
<keyword evidence="3" id="KW-1185">Reference proteome</keyword>
<gene>
    <name evidence="2" type="ORF">JQ615_20810</name>
</gene>
<sequence>MNELRAERLQVMLSPEELAALDDFRFKHRMPTRAAAVRELLKLGLAGAGLDAKAGVKSSDYGVFSRGPEGHTQGEGEAEPDVPGED</sequence>
<reference evidence="3" key="1">
    <citation type="journal article" date="2021" name="ISME J.">
        <title>Evolutionary origin and ecological implication of a unique nif island in free-living Bradyrhizobium lineages.</title>
        <authorList>
            <person name="Tao J."/>
        </authorList>
    </citation>
    <scope>NUCLEOTIDE SEQUENCE [LARGE SCALE GENOMIC DNA]</scope>
    <source>
        <strain evidence="3">SZCCT0434</strain>
    </source>
</reference>
<accession>A0ABS5FM54</accession>
<comment type="caution">
    <text evidence="2">The sequence shown here is derived from an EMBL/GenBank/DDBJ whole genome shotgun (WGS) entry which is preliminary data.</text>
</comment>